<dbReference type="NCBIfam" id="NF010480">
    <property type="entry name" value="PRK13905.1"/>
    <property type="match status" value="1"/>
</dbReference>
<accession>A0AA40T0G6</accession>
<sequence>MTISQAAGNVCTPSALNTKKQETTNSVKSEVIYLPGTDCALKSQASLSAFTSYRVGGAAQWYVAPRNLEALHASLNYAKEHDLTVTILGAGSNLLVSDRGISGLVIATRHLRYSYFDSKTGQLTVASGESIPSLAWQVAELGWQGLEWAVGIPGTVGGAVVMNAGAHKNCIADMLVSAQVLSPDGTVATLTPEQLGYGYRTSLLQGGQSPSSSKDATRTERHCQRIVTQATLQLEPGADPAQVVALTKQHKKHRLTTQPYNFPSCGSVFRNPKPYTAGWLIEQTGLKGYQIGGAQVAQLHANFIVNRGGAKASDIFCLIRHIQQQVQERWSICLEPEVKMIGEF</sequence>
<evidence type="ECO:0000256" key="14">
    <source>
        <dbReference type="ARBA" id="ARBA00023316"/>
    </source>
</evidence>
<evidence type="ECO:0000256" key="12">
    <source>
        <dbReference type="ARBA" id="ARBA00023002"/>
    </source>
</evidence>
<dbReference type="SUPFAM" id="SSF56176">
    <property type="entry name" value="FAD-binding/transporter-associated domain-like"/>
    <property type="match status" value="1"/>
</dbReference>
<comment type="similarity">
    <text evidence="16">Belongs to the MurB family.</text>
</comment>
<organism evidence="18 19">
    <name type="scientific">Komarekiella delphini-convector SJRDD-AB1</name>
    <dbReference type="NCBI Taxonomy" id="2593771"/>
    <lineage>
        <taxon>Bacteria</taxon>
        <taxon>Bacillati</taxon>
        <taxon>Cyanobacteriota</taxon>
        <taxon>Cyanophyceae</taxon>
        <taxon>Nostocales</taxon>
        <taxon>Nostocaceae</taxon>
        <taxon>Komarekiella</taxon>
        <taxon>Komarekiella delphini-convector</taxon>
    </lineage>
</organism>
<evidence type="ECO:0000313" key="19">
    <source>
        <dbReference type="Proteomes" id="UP001165986"/>
    </source>
</evidence>
<evidence type="ECO:0000256" key="13">
    <source>
        <dbReference type="ARBA" id="ARBA00023306"/>
    </source>
</evidence>
<keyword evidence="11 16" id="KW-0573">Peptidoglycan synthesis</keyword>
<evidence type="ECO:0000256" key="10">
    <source>
        <dbReference type="ARBA" id="ARBA00022960"/>
    </source>
</evidence>
<dbReference type="GO" id="GO:0008762">
    <property type="term" value="F:UDP-N-acetylmuramate dehydrogenase activity"/>
    <property type="evidence" value="ECO:0007669"/>
    <property type="project" value="UniProtKB-UniRule"/>
</dbReference>
<comment type="function">
    <text evidence="2 16">Cell wall formation.</text>
</comment>
<dbReference type="InterPro" id="IPR011601">
    <property type="entry name" value="MurB_C"/>
</dbReference>
<dbReference type="Gene3D" id="3.90.78.10">
    <property type="entry name" value="UDP-N-acetylenolpyruvoylglucosamine reductase, C-terminal domain"/>
    <property type="match status" value="1"/>
</dbReference>
<dbReference type="GO" id="GO:0051301">
    <property type="term" value="P:cell division"/>
    <property type="evidence" value="ECO:0007669"/>
    <property type="project" value="UniProtKB-KW"/>
</dbReference>
<dbReference type="Pfam" id="PF02873">
    <property type="entry name" value="MurB_C"/>
    <property type="match status" value="1"/>
</dbReference>
<keyword evidence="14 16" id="KW-0961">Cell wall biogenesis/degradation</keyword>
<dbReference type="InterPro" id="IPR003170">
    <property type="entry name" value="MurB"/>
</dbReference>
<evidence type="ECO:0000256" key="8">
    <source>
        <dbReference type="ARBA" id="ARBA00022827"/>
    </source>
</evidence>
<dbReference type="InterPro" id="IPR006094">
    <property type="entry name" value="Oxid_FAD_bind_N"/>
</dbReference>
<dbReference type="GO" id="GO:0071949">
    <property type="term" value="F:FAD binding"/>
    <property type="evidence" value="ECO:0007669"/>
    <property type="project" value="InterPro"/>
</dbReference>
<dbReference type="InterPro" id="IPR016167">
    <property type="entry name" value="FAD-bd_PCMH_sub1"/>
</dbReference>
<comment type="cofactor">
    <cofactor evidence="1 16">
        <name>FAD</name>
        <dbReference type="ChEBI" id="CHEBI:57692"/>
    </cofactor>
</comment>
<evidence type="ECO:0000256" key="7">
    <source>
        <dbReference type="ARBA" id="ARBA00022630"/>
    </source>
</evidence>
<evidence type="ECO:0000256" key="2">
    <source>
        <dbReference type="ARBA" id="ARBA00003921"/>
    </source>
</evidence>
<feature type="domain" description="FAD-binding PCMH-type" evidence="17">
    <location>
        <begin position="54"/>
        <end position="237"/>
    </location>
</feature>
<dbReference type="EMBL" id="VJXY01000030">
    <property type="protein sequence ID" value="MBD6618694.1"/>
    <property type="molecule type" value="Genomic_DNA"/>
</dbReference>
<evidence type="ECO:0000256" key="15">
    <source>
        <dbReference type="ARBA" id="ARBA00048914"/>
    </source>
</evidence>
<evidence type="ECO:0000313" key="18">
    <source>
        <dbReference type="EMBL" id="MBD6618694.1"/>
    </source>
</evidence>
<dbReference type="NCBIfam" id="TIGR00179">
    <property type="entry name" value="murB"/>
    <property type="match status" value="1"/>
</dbReference>
<comment type="pathway">
    <text evidence="4 16">Cell wall biogenesis; peptidoglycan biosynthesis.</text>
</comment>
<dbReference type="RefSeq" id="WP_191759897.1">
    <property type="nucleotide sequence ID" value="NZ_VJXY01000030.1"/>
</dbReference>
<keyword evidence="13 16" id="KW-0131">Cell cycle</keyword>
<evidence type="ECO:0000256" key="6">
    <source>
        <dbReference type="ARBA" id="ARBA00022618"/>
    </source>
</evidence>
<reference evidence="18" key="1">
    <citation type="submission" date="2019-07" db="EMBL/GenBank/DDBJ databases">
        <title>Toxilogical consequences of a new and cryptic species of cyanobacteria (Komarekiella delphini-convector) recovered from the epidermis of a bottlenose dolphin and 1500 ft. in the air.</title>
        <authorList>
            <person name="Brown A.O."/>
            <person name="Dvorak P."/>
            <person name="Villanueva C.D."/>
            <person name="Foss A.J."/>
            <person name="Garvey A.D."/>
            <person name="Gibson Q.A."/>
            <person name="Johansen J.R."/>
            <person name="Casamatta D.A."/>
        </authorList>
    </citation>
    <scope>NUCLEOTIDE SEQUENCE</scope>
    <source>
        <strain evidence="18">SJRDD-AB1</strain>
    </source>
</reference>
<dbReference type="InterPro" id="IPR036318">
    <property type="entry name" value="FAD-bd_PCMH-like_sf"/>
</dbReference>
<dbReference type="AlphaFoldDB" id="A0AA40T0G6"/>
<evidence type="ECO:0000256" key="9">
    <source>
        <dbReference type="ARBA" id="ARBA00022857"/>
    </source>
</evidence>
<dbReference type="Pfam" id="PF01565">
    <property type="entry name" value="FAD_binding_4"/>
    <property type="match status" value="1"/>
</dbReference>
<dbReference type="Proteomes" id="UP001165986">
    <property type="component" value="Unassembled WGS sequence"/>
</dbReference>
<comment type="subcellular location">
    <subcellularLocation>
        <location evidence="3 16">Cytoplasm</location>
    </subcellularLocation>
</comment>
<comment type="caution">
    <text evidence="18">The sequence shown here is derived from an EMBL/GenBank/DDBJ whole genome shotgun (WGS) entry which is preliminary data.</text>
</comment>
<evidence type="ECO:0000256" key="3">
    <source>
        <dbReference type="ARBA" id="ARBA00004496"/>
    </source>
</evidence>
<dbReference type="Gene3D" id="3.30.43.10">
    <property type="entry name" value="Uridine Diphospho-n-acetylenolpyruvylglucosamine Reductase, domain 2"/>
    <property type="match status" value="1"/>
</dbReference>
<protein>
    <recommendedName>
        <fullName evidence="16">UDP-N-acetylenolpyruvoylglucosamine reductase</fullName>
        <ecNumber evidence="16">1.3.1.98</ecNumber>
    </recommendedName>
    <alternativeName>
        <fullName evidence="16">UDP-N-acetylmuramate dehydrogenase</fullName>
    </alternativeName>
</protein>
<evidence type="ECO:0000256" key="11">
    <source>
        <dbReference type="ARBA" id="ARBA00022984"/>
    </source>
</evidence>
<dbReference type="EC" id="1.3.1.98" evidence="16"/>
<keyword evidence="19" id="KW-1185">Reference proteome</keyword>
<evidence type="ECO:0000259" key="17">
    <source>
        <dbReference type="PROSITE" id="PS51387"/>
    </source>
</evidence>
<feature type="active site" evidence="16">
    <location>
        <position position="337"/>
    </location>
</feature>
<dbReference type="GO" id="GO:0009252">
    <property type="term" value="P:peptidoglycan biosynthetic process"/>
    <property type="evidence" value="ECO:0007669"/>
    <property type="project" value="UniProtKB-UniRule"/>
</dbReference>
<gene>
    <name evidence="16 18" type="primary">murB</name>
    <name evidence="18" type="ORF">FNW02_23420</name>
</gene>
<comment type="catalytic activity">
    <reaction evidence="15 16">
        <text>UDP-N-acetyl-alpha-D-muramate + NADP(+) = UDP-N-acetyl-3-O-(1-carboxyvinyl)-alpha-D-glucosamine + NADPH + H(+)</text>
        <dbReference type="Rhea" id="RHEA:12248"/>
        <dbReference type="ChEBI" id="CHEBI:15378"/>
        <dbReference type="ChEBI" id="CHEBI:57783"/>
        <dbReference type="ChEBI" id="CHEBI:58349"/>
        <dbReference type="ChEBI" id="CHEBI:68483"/>
        <dbReference type="ChEBI" id="CHEBI:70757"/>
        <dbReference type="EC" id="1.3.1.98"/>
    </reaction>
</comment>
<keyword evidence="8 16" id="KW-0274">FAD</keyword>
<dbReference type="SUPFAM" id="SSF56194">
    <property type="entry name" value="Uridine diphospho-N-Acetylenolpyruvylglucosamine reductase, MurB, C-terminal domain"/>
    <property type="match status" value="1"/>
</dbReference>
<name>A0AA40T0G6_9NOST</name>
<dbReference type="Gene3D" id="3.30.465.10">
    <property type="match status" value="1"/>
</dbReference>
<dbReference type="PANTHER" id="PTHR21071:SF4">
    <property type="entry name" value="UDP-N-ACETYLENOLPYRUVOYLGLUCOSAMINE REDUCTASE"/>
    <property type="match status" value="1"/>
</dbReference>
<keyword evidence="6 16" id="KW-0132">Cell division</keyword>
<evidence type="ECO:0000256" key="4">
    <source>
        <dbReference type="ARBA" id="ARBA00004752"/>
    </source>
</evidence>
<proteinExistence type="inferred from homology"/>
<dbReference type="InterPro" id="IPR016169">
    <property type="entry name" value="FAD-bd_PCMH_sub2"/>
</dbReference>
<dbReference type="InterPro" id="IPR016166">
    <property type="entry name" value="FAD-bd_PCMH"/>
</dbReference>
<keyword evidence="10 16" id="KW-0133">Cell shape</keyword>
<dbReference type="InterPro" id="IPR036635">
    <property type="entry name" value="MurB_C_sf"/>
</dbReference>
<feature type="active site" description="Proton donor" evidence="16">
    <location>
        <position position="267"/>
    </location>
</feature>
<dbReference type="GO" id="GO:0008360">
    <property type="term" value="P:regulation of cell shape"/>
    <property type="evidence" value="ECO:0007669"/>
    <property type="project" value="UniProtKB-KW"/>
</dbReference>
<keyword evidence="5 16" id="KW-0963">Cytoplasm</keyword>
<dbReference type="PROSITE" id="PS51387">
    <property type="entry name" value="FAD_PCMH"/>
    <property type="match status" value="1"/>
</dbReference>
<keyword evidence="7 16" id="KW-0285">Flavoprotein</keyword>
<dbReference type="HAMAP" id="MF_00037">
    <property type="entry name" value="MurB"/>
    <property type="match status" value="1"/>
</dbReference>
<dbReference type="PANTHER" id="PTHR21071">
    <property type="entry name" value="UDP-N-ACETYLENOLPYRUVOYLGLUCOSAMINE REDUCTASE"/>
    <property type="match status" value="1"/>
</dbReference>
<keyword evidence="12 16" id="KW-0560">Oxidoreductase</keyword>
<evidence type="ECO:0000256" key="5">
    <source>
        <dbReference type="ARBA" id="ARBA00022490"/>
    </source>
</evidence>
<evidence type="ECO:0000256" key="1">
    <source>
        <dbReference type="ARBA" id="ARBA00001974"/>
    </source>
</evidence>
<dbReference type="GO" id="GO:0005829">
    <property type="term" value="C:cytosol"/>
    <property type="evidence" value="ECO:0007669"/>
    <property type="project" value="TreeGrafter"/>
</dbReference>
<feature type="active site" evidence="16">
    <location>
        <position position="200"/>
    </location>
</feature>
<evidence type="ECO:0000256" key="16">
    <source>
        <dbReference type="HAMAP-Rule" id="MF_00037"/>
    </source>
</evidence>
<dbReference type="GO" id="GO:0071555">
    <property type="term" value="P:cell wall organization"/>
    <property type="evidence" value="ECO:0007669"/>
    <property type="project" value="UniProtKB-KW"/>
</dbReference>
<keyword evidence="9 16" id="KW-0521">NADP</keyword>